<feature type="compositionally biased region" description="Low complexity" evidence="1">
    <location>
        <begin position="45"/>
        <end position="56"/>
    </location>
</feature>
<dbReference type="AlphaFoldDB" id="A0A0L9V5S8"/>
<proteinExistence type="predicted"/>
<accession>A0A0L9V5S8</accession>
<gene>
    <name evidence="2" type="ORF">LR48_Vigan08g117000</name>
</gene>
<evidence type="ECO:0000313" key="2">
    <source>
        <dbReference type="EMBL" id="KOM50343.1"/>
    </source>
</evidence>
<protein>
    <submittedName>
        <fullName evidence="2">Uncharacterized protein</fullName>
    </submittedName>
</protein>
<reference evidence="3" key="1">
    <citation type="journal article" date="2015" name="Proc. Natl. Acad. Sci. U.S.A.">
        <title>Genome sequencing of adzuki bean (Vigna angularis) provides insight into high starch and low fat accumulation and domestication.</title>
        <authorList>
            <person name="Yang K."/>
            <person name="Tian Z."/>
            <person name="Chen C."/>
            <person name="Luo L."/>
            <person name="Zhao B."/>
            <person name="Wang Z."/>
            <person name="Yu L."/>
            <person name="Li Y."/>
            <person name="Sun Y."/>
            <person name="Li W."/>
            <person name="Chen Y."/>
            <person name="Li Y."/>
            <person name="Zhang Y."/>
            <person name="Ai D."/>
            <person name="Zhao J."/>
            <person name="Shang C."/>
            <person name="Ma Y."/>
            <person name="Wu B."/>
            <person name="Wang M."/>
            <person name="Gao L."/>
            <person name="Sun D."/>
            <person name="Zhang P."/>
            <person name="Guo F."/>
            <person name="Wang W."/>
            <person name="Li Y."/>
            <person name="Wang J."/>
            <person name="Varshney R.K."/>
            <person name="Wang J."/>
            <person name="Ling H.Q."/>
            <person name="Wan P."/>
        </authorList>
    </citation>
    <scope>NUCLEOTIDE SEQUENCE</scope>
    <source>
        <strain evidence="3">cv. Jingnong 6</strain>
    </source>
</reference>
<dbReference type="EMBL" id="CM003378">
    <property type="protein sequence ID" value="KOM50343.1"/>
    <property type="molecule type" value="Genomic_DNA"/>
</dbReference>
<evidence type="ECO:0000313" key="3">
    <source>
        <dbReference type="Proteomes" id="UP000053144"/>
    </source>
</evidence>
<evidence type="ECO:0000256" key="1">
    <source>
        <dbReference type="SAM" id="MobiDB-lite"/>
    </source>
</evidence>
<dbReference type="Gramene" id="KOM50343">
    <property type="protein sequence ID" value="KOM50343"/>
    <property type="gene ID" value="LR48_Vigan08g117000"/>
</dbReference>
<feature type="region of interest" description="Disordered" evidence="1">
    <location>
        <begin position="21"/>
        <end position="57"/>
    </location>
</feature>
<name>A0A0L9V5S8_PHAAN</name>
<feature type="compositionally biased region" description="Basic residues" evidence="1">
    <location>
        <begin position="24"/>
        <end position="42"/>
    </location>
</feature>
<sequence length="130" mass="14090">MRVRGQEWFLAVRGHLKADCSSNKRSKERKEKKIHKKKKVHIASKDNASTTSSSSDSVEEINLCLTANFDDAGSQEKLAFRLSIVGAVLFELAECSSSGSFVEGSWRGALGGAVLGRRGPLGLVPDRSVL</sequence>
<dbReference type="Proteomes" id="UP000053144">
    <property type="component" value="Chromosome 8"/>
</dbReference>
<organism evidence="2 3">
    <name type="scientific">Phaseolus angularis</name>
    <name type="common">Azuki bean</name>
    <name type="synonym">Vigna angularis</name>
    <dbReference type="NCBI Taxonomy" id="3914"/>
    <lineage>
        <taxon>Eukaryota</taxon>
        <taxon>Viridiplantae</taxon>
        <taxon>Streptophyta</taxon>
        <taxon>Embryophyta</taxon>
        <taxon>Tracheophyta</taxon>
        <taxon>Spermatophyta</taxon>
        <taxon>Magnoliopsida</taxon>
        <taxon>eudicotyledons</taxon>
        <taxon>Gunneridae</taxon>
        <taxon>Pentapetalae</taxon>
        <taxon>rosids</taxon>
        <taxon>fabids</taxon>
        <taxon>Fabales</taxon>
        <taxon>Fabaceae</taxon>
        <taxon>Papilionoideae</taxon>
        <taxon>50 kb inversion clade</taxon>
        <taxon>NPAAA clade</taxon>
        <taxon>indigoferoid/millettioid clade</taxon>
        <taxon>Phaseoleae</taxon>
        <taxon>Vigna</taxon>
    </lineage>
</organism>